<gene>
    <name evidence="8" type="ORF">BC643_3980</name>
</gene>
<dbReference type="InterPro" id="IPR026444">
    <property type="entry name" value="Secre_tail"/>
</dbReference>
<dbReference type="Gene3D" id="2.160.20.10">
    <property type="entry name" value="Single-stranded right-handed beta-helix, Pectin lyase-like"/>
    <property type="match status" value="2"/>
</dbReference>
<feature type="chain" id="PRO_5018986412" evidence="6">
    <location>
        <begin position="23"/>
        <end position="1383"/>
    </location>
</feature>
<dbReference type="InterPro" id="IPR013425">
    <property type="entry name" value="Autotrns_rpt"/>
</dbReference>
<protein>
    <submittedName>
        <fullName evidence="8">Putative secreted protein (Por secretion system target)</fullName>
    </submittedName>
</protein>
<dbReference type="Pfam" id="PF12951">
    <property type="entry name" value="PATR"/>
    <property type="match status" value="2"/>
</dbReference>
<dbReference type="GO" id="GO:0030599">
    <property type="term" value="F:pectinesterase activity"/>
    <property type="evidence" value="ECO:0007669"/>
    <property type="project" value="InterPro"/>
</dbReference>
<evidence type="ECO:0000256" key="2">
    <source>
        <dbReference type="ARBA" id="ARBA00022729"/>
    </source>
</evidence>
<keyword evidence="2 6" id="KW-0732">Signal</keyword>
<dbReference type="GO" id="GO:0042545">
    <property type="term" value="P:cell wall modification"/>
    <property type="evidence" value="ECO:0007669"/>
    <property type="project" value="InterPro"/>
</dbReference>
<sequence length="1383" mass="148668">MKFLCFTVLLLSLLLVSSTTPAQVTAGNADIVVALDGSGDFTKIQDAIDAVANNSDRTTTIYIKRGTYNTEKLIVPSEKKNIALIGESRDETIISYHIYDCSAGKCPTEDVALWTGDNITSSATLTVLADNFKVENMTIRNTAGPVGQAQALTIRGDKNIFINCNLLGYQDTIWFWNDGKRCYFKNCLISGRTDYIYGGGIAFFEACEIRSYGGGWITAPSTAQSQTYGFVFSNCNVTYASGSPRAGDDGQLIRLGRPWHNYPKVAWLYCQMTEMINPEGWGDTWNMDYASTSTDLHLYEYLNTGAGADMSGRAAWVGLRSLTTSEAENYTAQKVLAGIDNWDPTAEAPLVTSYEWIGTGTDLGWLAASNWNPEGTPAAGELATVSGKDTIEANGGTFSADLNLNDTTKLFVSGVNTVNYMAVNGGKIQTATAGTLGGKIATKDSVIFNIAGTLTLDAQLTGVHKLIKQGSGRLILNADNSAFSGAILVEEGQLEGATASSLGKGDLQVSSTGELIVSNNNAFLPTSSLSVQTGAKLSLNATLTTSEFFIEGSMQAVGTYNSTTTPDLISGTGSVLVGRPDVFTFTGAISGTWDEPGNFTPALMPEAGETVECSIQIETTSTVFPANLNIHAPGNIRMRGDHSATGTITMDDATNLNYNTGGTGMSLNAPLTLNGDIELTMESGNSAGSALTLGGPISGTDTITPINNGKGTVNTGTLVLNGDNSNFTGVWNLSSGSKKYPSENYITEIEGKVANAFGAGKIVADKNNRVIFANENCAGDKLTMDLLGSSKAKLTSNVFVQEFILNGTSYTEGSFSATSNPDYFEGAGTIYVGNTEVEEPEQLPAFPGAEGHGKYVTGGRGGRVIYVTNLEDNSLPGSLRYAVEQLGARIVIFQVSGTIQLKSELKITNPDITIAGQTAPGDGITIRDYPVVTSADNIIIRFMRFRMGDAAQQEADALGGRFHKNIIVDHCSMSWSTDECVSFYQNENFSLQWSIISESLRNSVHDKGAHGYGGVWGGKNASFHHNLLAHHDSRNPRLGEYAGDIFALTDNVDLRNNVIYNWGNNSCYGAEGMNVNIVNCYYKPGPATAKTERIIAIDKNTVEGTAVYDQWGKFYIDGNVMTASERATSDNWTYGVYNQYHSKYGTVSDEDKAAMKLDAPHPFGEVTTQTAEIAYAKILQYGGASLVRDAVDTRVLSDVKNGNATYMDGGNGSTNGIIDTQTAVGGWPVLNSLPARTDTDLDGMPDDWENANSLDPNDANDAQLKSVDGIYPNIEVYINSLVADIVENQNTTDISTGLTTLQKQQDTFIAYFNNSTNQLNLQHDSKIRQVELFDITGKKQLIQKPNGNPIYIQLSKQLSGVYIIRILDEENNWLSQKIMIANQ</sequence>
<dbReference type="Proteomes" id="UP000283387">
    <property type="component" value="Unassembled WGS sequence"/>
</dbReference>
<accession>A0A419VXL9</accession>
<name>A0A419VXL9_9BACT</name>
<dbReference type="EMBL" id="RAPN01000003">
    <property type="protein sequence ID" value="RKD87968.1"/>
    <property type="molecule type" value="Genomic_DNA"/>
</dbReference>
<feature type="signal peptide" evidence="6">
    <location>
        <begin position="1"/>
        <end position="22"/>
    </location>
</feature>
<organism evidence="8 9">
    <name type="scientific">Mangrovibacterium diazotrophicum</name>
    <dbReference type="NCBI Taxonomy" id="1261403"/>
    <lineage>
        <taxon>Bacteria</taxon>
        <taxon>Pseudomonadati</taxon>
        <taxon>Bacteroidota</taxon>
        <taxon>Bacteroidia</taxon>
        <taxon>Marinilabiliales</taxon>
        <taxon>Prolixibacteraceae</taxon>
        <taxon>Mangrovibacterium</taxon>
    </lineage>
</organism>
<feature type="domain" description="Pectinesterase catalytic" evidence="7">
    <location>
        <begin position="30"/>
        <end position="338"/>
    </location>
</feature>
<proteinExistence type="predicted"/>
<keyword evidence="9" id="KW-1185">Reference proteome</keyword>
<dbReference type="SUPFAM" id="SSF51126">
    <property type="entry name" value="Pectin lyase-like"/>
    <property type="match status" value="2"/>
</dbReference>
<dbReference type="Pfam" id="PF01095">
    <property type="entry name" value="Pectinesterase"/>
    <property type="match status" value="1"/>
</dbReference>
<dbReference type="InterPro" id="IPR012334">
    <property type="entry name" value="Pectin_lyas_fold"/>
</dbReference>
<dbReference type="InterPro" id="IPR052063">
    <property type="entry name" value="Polysaccharide_Lyase_1"/>
</dbReference>
<dbReference type="NCBIfam" id="TIGR04183">
    <property type="entry name" value="Por_Secre_tail"/>
    <property type="match status" value="1"/>
</dbReference>
<keyword evidence="3" id="KW-0378">Hydrolase</keyword>
<dbReference type="PANTHER" id="PTHR42970">
    <property type="entry name" value="PECTATE LYASE C-RELATED"/>
    <property type="match status" value="1"/>
</dbReference>
<comment type="caution">
    <text evidence="8">The sequence shown here is derived from an EMBL/GenBank/DDBJ whole genome shotgun (WGS) entry which is preliminary data.</text>
</comment>
<dbReference type="OrthoDB" id="8737820at2"/>
<dbReference type="InterPro" id="IPR000070">
    <property type="entry name" value="Pectinesterase_cat"/>
</dbReference>
<evidence type="ECO:0000259" key="7">
    <source>
        <dbReference type="Pfam" id="PF01095"/>
    </source>
</evidence>
<evidence type="ECO:0000256" key="6">
    <source>
        <dbReference type="SAM" id="SignalP"/>
    </source>
</evidence>
<evidence type="ECO:0000256" key="1">
    <source>
        <dbReference type="ARBA" id="ARBA00022723"/>
    </source>
</evidence>
<evidence type="ECO:0000313" key="9">
    <source>
        <dbReference type="Proteomes" id="UP000283387"/>
    </source>
</evidence>
<dbReference type="RefSeq" id="WP_120274981.1">
    <property type="nucleotide sequence ID" value="NZ_RAPN01000003.1"/>
</dbReference>
<evidence type="ECO:0000256" key="5">
    <source>
        <dbReference type="ARBA" id="ARBA00023180"/>
    </source>
</evidence>
<evidence type="ECO:0000313" key="8">
    <source>
        <dbReference type="EMBL" id="RKD87968.1"/>
    </source>
</evidence>
<evidence type="ECO:0000256" key="3">
    <source>
        <dbReference type="ARBA" id="ARBA00022801"/>
    </source>
</evidence>
<dbReference type="InterPro" id="IPR011050">
    <property type="entry name" value="Pectin_lyase_fold/virulence"/>
</dbReference>
<dbReference type="NCBIfam" id="TIGR02601">
    <property type="entry name" value="autotrns_rpt"/>
    <property type="match status" value="1"/>
</dbReference>
<keyword evidence="1" id="KW-0479">Metal-binding</keyword>
<reference evidence="8 9" key="1">
    <citation type="submission" date="2018-09" db="EMBL/GenBank/DDBJ databases">
        <title>Genomic Encyclopedia of Archaeal and Bacterial Type Strains, Phase II (KMG-II): from individual species to whole genera.</title>
        <authorList>
            <person name="Goeker M."/>
        </authorList>
    </citation>
    <scope>NUCLEOTIDE SEQUENCE [LARGE SCALE GENOMIC DNA]</scope>
    <source>
        <strain evidence="8 9">DSM 27148</strain>
    </source>
</reference>
<evidence type="ECO:0000256" key="4">
    <source>
        <dbReference type="ARBA" id="ARBA00023085"/>
    </source>
</evidence>
<dbReference type="PANTHER" id="PTHR42970:SF1">
    <property type="entry name" value="PECTATE LYASE C-RELATED"/>
    <property type="match status" value="1"/>
</dbReference>
<keyword evidence="4" id="KW-0063">Aspartyl esterase</keyword>
<keyword evidence="5" id="KW-0325">Glycoprotein</keyword>
<dbReference type="GO" id="GO:0046872">
    <property type="term" value="F:metal ion binding"/>
    <property type="evidence" value="ECO:0007669"/>
    <property type="project" value="UniProtKB-KW"/>
</dbReference>